<dbReference type="InterPro" id="IPR048263">
    <property type="entry name" value="Arb2"/>
</dbReference>
<dbReference type="GO" id="GO:0035197">
    <property type="term" value="F:siRNA binding"/>
    <property type="evidence" value="ECO:0007669"/>
    <property type="project" value="TreeGrafter"/>
</dbReference>
<feature type="compositionally biased region" description="Polar residues" evidence="1">
    <location>
        <begin position="442"/>
        <end position="460"/>
    </location>
</feature>
<accession>A0A420YCD7</accession>
<evidence type="ECO:0000313" key="3">
    <source>
        <dbReference type="EMBL" id="RKU45546.1"/>
    </source>
</evidence>
<reference evidence="3 4" key="1">
    <citation type="submission" date="2018-08" db="EMBL/GenBank/DDBJ databases">
        <title>Draft genome of the lignicolous fungus Coniochaeta pulveracea.</title>
        <authorList>
            <person name="Borstlap C.J."/>
            <person name="De Witt R.N."/>
            <person name="Botha A."/>
            <person name="Volschenk H."/>
        </authorList>
    </citation>
    <scope>NUCLEOTIDE SEQUENCE [LARGE SCALE GENOMIC DNA]</scope>
    <source>
        <strain evidence="3 4">CAB683</strain>
    </source>
</reference>
<dbReference type="EMBL" id="QVQW01000020">
    <property type="protein sequence ID" value="RKU45546.1"/>
    <property type="molecule type" value="Genomic_DNA"/>
</dbReference>
<keyword evidence="4" id="KW-1185">Reference proteome</keyword>
<feature type="region of interest" description="Disordered" evidence="1">
    <location>
        <begin position="532"/>
        <end position="551"/>
    </location>
</feature>
<dbReference type="PANTHER" id="PTHR21357">
    <property type="entry name" value="FAM172 FAMILY PROTEIN HOMOLOG CG10038"/>
    <property type="match status" value="1"/>
</dbReference>
<dbReference type="GO" id="GO:0005634">
    <property type="term" value="C:nucleus"/>
    <property type="evidence" value="ECO:0007669"/>
    <property type="project" value="TreeGrafter"/>
</dbReference>
<feature type="domain" description="Arb2" evidence="2">
    <location>
        <begin position="16"/>
        <end position="296"/>
    </location>
</feature>
<proteinExistence type="predicted"/>
<dbReference type="OrthoDB" id="421951at2759"/>
<feature type="compositionally biased region" description="Basic and acidic residues" evidence="1">
    <location>
        <begin position="493"/>
        <end position="515"/>
    </location>
</feature>
<dbReference type="GO" id="GO:0031048">
    <property type="term" value="P:regulatory ncRNA-mediated heterochromatin formation"/>
    <property type="evidence" value="ECO:0007669"/>
    <property type="project" value="TreeGrafter"/>
</dbReference>
<dbReference type="AlphaFoldDB" id="A0A420YCD7"/>
<evidence type="ECO:0000313" key="4">
    <source>
        <dbReference type="Proteomes" id="UP000275385"/>
    </source>
</evidence>
<evidence type="ECO:0000256" key="1">
    <source>
        <dbReference type="SAM" id="MobiDB-lite"/>
    </source>
</evidence>
<name>A0A420YCD7_9PEZI</name>
<dbReference type="InterPro" id="IPR053858">
    <property type="entry name" value="Arb2_dom"/>
</dbReference>
<sequence length="551" mass="61554">MFRRRWSSLPPDPEWPANLEKLGYFLHKSDEIRNIQRPNEYFKFFISRNMRWNDRQRFAMNQTIESIIHNRLEQNHGMVKGRLPMGTPSNAPHVNMYMSKNLATASRVVVLFGEAVQDLGVLAHRVLGGQGGINMGSMCSVVTAIRTIFKDDDGTAIVIANPGQLWWWPEGKRGLTPPARHAIPMKSAVHWGREYDPSLNAIPGHETVGQHVKSIFEEVLGKMAKEDAKLAIVAVTDVADEVEAYLDSNDHWRVWGPKMESLALLGSYYSLDMIKCGGFRDFLQKRARAWISDDAPINTPVCNAEGRIARYGVGCPVMSVGPGSHLAELLLINGHEAVLKWMKEVAATSDYQNPRFTIIEDPMEGKTINYWTEEDGKDDTPSPEQKKKKPLVEELVKAVQNTSLIANNGSPKKVNSTKQAAIKTEELKDQVEAGNLTKEASPAQTTCQDNKTQAASPTTETTCIEEVTANPVIFKGPAEEEVPMKQQAEEAEAEKQARLKKKKEEEETSNLEHMRRTVVHALDGVEGLLGSVFSRGDSRIRAEGDEEENEE</sequence>
<evidence type="ECO:0000259" key="2">
    <source>
        <dbReference type="Pfam" id="PF22749"/>
    </source>
</evidence>
<protein>
    <recommendedName>
        <fullName evidence="2">Arb2 domain-containing protein</fullName>
    </recommendedName>
</protein>
<dbReference type="Proteomes" id="UP000275385">
    <property type="component" value="Unassembled WGS sequence"/>
</dbReference>
<organism evidence="3 4">
    <name type="scientific">Coniochaeta pulveracea</name>
    <dbReference type="NCBI Taxonomy" id="177199"/>
    <lineage>
        <taxon>Eukaryota</taxon>
        <taxon>Fungi</taxon>
        <taxon>Dikarya</taxon>
        <taxon>Ascomycota</taxon>
        <taxon>Pezizomycotina</taxon>
        <taxon>Sordariomycetes</taxon>
        <taxon>Sordariomycetidae</taxon>
        <taxon>Coniochaetales</taxon>
        <taxon>Coniochaetaceae</taxon>
        <taxon>Coniochaeta</taxon>
    </lineage>
</organism>
<feature type="region of interest" description="Disordered" evidence="1">
    <location>
        <begin position="438"/>
        <end position="460"/>
    </location>
</feature>
<dbReference type="STRING" id="177199.A0A420YCD7"/>
<dbReference type="PANTHER" id="PTHR21357:SF4">
    <property type="entry name" value="FAM172 FAMILY PROTEIN HOMOLOG CG10038"/>
    <property type="match status" value="1"/>
</dbReference>
<dbReference type="Pfam" id="PF22749">
    <property type="entry name" value="Arb2"/>
    <property type="match status" value="1"/>
</dbReference>
<feature type="region of interest" description="Disordered" evidence="1">
    <location>
        <begin position="482"/>
        <end position="515"/>
    </location>
</feature>
<gene>
    <name evidence="3" type="ORF">DL546_005582</name>
</gene>
<comment type="caution">
    <text evidence="3">The sequence shown here is derived from an EMBL/GenBank/DDBJ whole genome shotgun (WGS) entry which is preliminary data.</text>
</comment>